<dbReference type="AlphaFoldDB" id="A0A8J7SNU9"/>
<gene>
    <name evidence="1" type="ORF">JIN82_12190</name>
</gene>
<dbReference type="RefSeq" id="WP_200311921.1">
    <property type="nucleotide sequence ID" value="NZ_JAENIM010000041.1"/>
</dbReference>
<protein>
    <submittedName>
        <fullName evidence="1">Uncharacterized protein</fullName>
    </submittedName>
</protein>
<sequence>MKYLCFSLIVLCLFQVNGLCEELDLSQEHGEYLFKTLKLEYPHHFEILNKSGELVELKSDSKLGAYLISRLGQKYAGARIAWLNRPPRQGFKASMQRDPRLGIKELKLGEHYKDENSKPNVFWRTILFEMNNASQTEAFQKLKLTTDCNIDDYIKKGVRVEYRTALLTHAQYDRYWKDFCAKNNILFEEAYYFPPGKTFDQCYENMQKSEAGMQFLKAYEEQYIKKQAWLKNKK</sequence>
<dbReference type="Proteomes" id="UP000624703">
    <property type="component" value="Unassembled WGS sequence"/>
</dbReference>
<reference evidence="1" key="1">
    <citation type="submission" date="2021-01" db="EMBL/GenBank/DDBJ databases">
        <title>Modified the classification status of verrucomicrobia.</title>
        <authorList>
            <person name="Feng X."/>
        </authorList>
    </citation>
    <scope>NUCLEOTIDE SEQUENCE</scope>
    <source>
        <strain evidence="1">_KCTC 22039</strain>
    </source>
</reference>
<evidence type="ECO:0000313" key="2">
    <source>
        <dbReference type="Proteomes" id="UP000624703"/>
    </source>
</evidence>
<name>A0A8J7SNU9_9BACT</name>
<comment type="caution">
    <text evidence="1">The sequence shown here is derived from an EMBL/GenBank/DDBJ whole genome shotgun (WGS) entry which is preliminary data.</text>
</comment>
<keyword evidence="2" id="KW-1185">Reference proteome</keyword>
<accession>A0A8J7SNU9</accession>
<dbReference type="EMBL" id="JAENIM010000041">
    <property type="protein sequence ID" value="MBK1791913.1"/>
    <property type="molecule type" value="Genomic_DNA"/>
</dbReference>
<evidence type="ECO:0000313" key="1">
    <source>
        <dbReference type="EMBL" id="MBK1791913.1"/>
    </source>
</evidence>
<proteinExistence type="predicted"/>
<organism evidence="1 2">
    <name type="scientific">Persicirhabdus sediminis</name>
    <dbReference type="NCBI Taxonomy" id="454144"/>
    <lineage>
        <taxon>Bacteria</taxon>
        <taxon>Pseudomonadati</taxon>
        <taxon>Verrucomicrobiota</taxon>
        <taxon>Verrucomicrobiia</taxon>
        <taxon>Verrucomicrobiales</taxon>
        <taxon>Verrucomicrobiaceae</taxon>
        <taxon>Persicirhabdus</taxon>
    </lineage>
</organism>